<reference evidence="2" key="1">
    <citation type="submission" date="2020-02" db="EMBL/GenBank/DDBJ databases">
        <authorList>
            <person name="Meier V. D."/>
        </authorList>
    </citation>
    <scope>NUCLEOTIDE SEQUENCE</scope>
    <source>
        <strain evidence="2">AVDCRST_MAG48</strain>
    </source>
</reference>
<dbReference type="NCBIfam" id="TIGR00199">
    <property type="entry name" value="PncC_domain"/>
    <property type="match status" value="1"/>
</dbReference>
<organism evidence="2">
    <name type="scientific">uncultured Friedmanniella sp</name>
    <dbReference type="NCBI Taxonomy" id="335381"/>
    <lineage>
        <taxon>Bacteria</taxon>
        <taxon>Bacillati</taxon>
        <taxon>Actinomycetota</taxon>
        <taxon>Actinomycetes</taxon>
        <taxon>Propionibacteriales</taxon>
        <taxon>Nocardioidaceae</taxon>
        <taxon>Friedmanniella</taxon>
        <taxon>environmental samples</taxon>
    </lineage>
</organism>
<dbReference type="InterPro" id="IPR036653">
    <property type="entry name" value="CinA-like_C"/>
</dbReference>
<dbReference type="SUPFAM" id="SSF142433">
    <property type="entry name" value="CinA-like"/>
    <property type="match status" value="1"/>
</dbReference>
<proteinExistence type="predicted"/>
<protein>
    <submittedName>
        <fullName evidence="2">C-terminal domain of CinA type S</fullName>
    </submittedName>
</protein>
<accession>A0A6J4M0A8</accession>
<dbReference type="Pfam" id="PF02464">
    <property type="entry name" value="CinA"/>
    <property type="match status" value="1"/>
</dbReference>
<evidence type="ECO:0000259" key="1">
    <source>
        <dbReference type="Pfam" id="PF02464"/>
    </source>
</evidence>
<dbReference type="Gene3D" id="3.90.950.20">
    <property type="entry name" value="CinA-like"/>
    <property type="match status" value="1"/>
</dbReference>
<dbReference type="AlphaFoldDB" id="A0A6J4M0A8"/>
<dbReference type="EMBL" id="CADCTS010000549">
    <property type="protein sequence ID" value="CAA9345665.1"/>
    <property type="molecule type" value="Genomic_DNA"/>
</dbReference>
<evidence type="ECO:0000313" key="2">
    <source>
        <dbReference type="EMBL" id="CAA9345665.1"/>
    </source>
</evidence>
<feature type="domain" description="CinA C-terminal" evidence="1">
    <location>
        <begin position="19"/>
        <end position="166"/>
    </location>
</feature>
<dbReference type="InterPro" id="IPR008136">
    <property type="entry name" value="CinA_C"/>
</dbReference>
<name>A0A6J4M0A8_9ACTN</name>
<sequence>MSAGVGPVGRAGVDPGAAAALAALAEGPLTLATAESLTGGLIGELLTSVPGASAGYVGGVISYATRLKHTLAGVPAATLEAVGPVAERTAAAMASGVAERCGADWGLAVTGVAGPEPQDGHPVGQVFVGLARPAAGWEQVRELRLTGDRAAIRWQTAVTALALLTAAVRNNGPATRR</sequence>
<gene>
    <name evidence="2" type="ORF">AVDCRST_MAG48-3914</name>
</gene>